<feature type="domain" description="Ketopantoate reductase C-terminal" evidence="14">
    <location>
        <begin position="179"/>
        <end position="302"/>
    </location>
</feature>
<comment type="function">
    <text evidence="1 11">Catalyzes the NADPH-dependent reduction of ketopantoate into pantoic acid.</text>
</comment>
<reference evidence="15 16" key="1">
    <citation type="journal article" date="2014" name="Int. J. Syst. Evol. Microbiol.">
        <title>Streptomyces hoynatensis sp. nov., isolated from deep marine sediment.</title>
        <authorList>
            <person name="Veyisoglu A."/>
            <person name="Sahin N."/>
        </authorList>
    </citation>
    <scope>NUCLEOTIDE SEQUENCE [LARGE SCALE GENOMIC DNA]</scope>
    <source>
        <strain evidence="15 16">KCTC 29097</strain>
    </source>
</reference>
<dbReference type="InterPro" id="IPR013328">
    <property type="entry name" value="6PGD_dom2"/>
</dbReference>
<dbReference type="AlphaFoldDB" id="A0A3A9YMQ4"/>
<dbReference type="EMBL" id="RBAL01000024">
    <property type="protein sequence ID" value="RKN37511.1"/>
    <property type="molecule type" value="Genomic_DNA"/>
</dbReference>
<evidence type="ECO:0000256" key="6">
    <source>
        <dbReference type="ARBA" id="ARBA00022655"/>
    </source>
</evidence>
<dbReference type="InterPro" id="IPR003710">
    <property type="entry name" value="ApbA"/>
</dbReference>
<dbReference type="SUPFAM" id="SSF48179">
    <property type="entry name" value="6-phosphogluconate dehydrogenase C-terminal domain-like"/>
    <property type="match status" value="1"/>
</dbReference>
<dbReference type="InterPro" id="IPR013752">
    <property type="entry name" value="KPA_reductase"/>
</dbReference>
<evidence type="ECO:0000256" key="8">
    <source>
        <dbReference type="ARBA" id="ARBA00023002"/>
    </source>
</evidence>
<organism evidence="15 16">
    <name type="scientific">Streptomyces hoynatensis</name>
    <dbReference type="NCBI Taxonomy" id="1141874"/>
    <lineage>
        <taxon>Bacteria</taxon>
        <taxon>Bacillati</taxon>
        <taxon>Actinomycetota</taxon>
        <taxon>Actinomycetes</taxon>
        <taxon>Kitasatosporales</taxon>
        <taxon>Streptomycetaceae</taxon>
        <taxon>Streptomyces</taxon>
    </lineage>
</organism>
<evidence type="ECO:0000259" key="13">
    <source>
        <dbReference type="Pfam" id="PF02558"/>
    </source>
</evidence>
<dbReference type="Pfam" id="PF08546">
    <property type="entry name" value="ApbA_C"/>
    <property type="match status" value="1"/>
</dbReference>
<evidence type="ECO:0000256" key="1">
    <source>
        <dbReference type="ARBA" id="ARBA00002919"/>
    </source>
</evidence>
<dbReference type="InterPro" id="IPR036291">
    <property type="entry name" value="NAD(P)-bd_dom_sf"/>
</dbReference>
<keyword evidence="7 11" id="KW-0521">NADP</keyword>
<dbReference type="UniPathway" id="UPA00028">
    <property type="reaction ID" value="UER00004"/>
</dbReference>
<evidence type="ECO:0000256" key="10">
    <source>
        <dbReference type="ARBA" id="ARBA00048793"/>
    </source>
</evidence>
<feature type="domain" description="Ketopantoate reductase N-terminal" evidence="13">
    <location>
        <begin position="4"/>
        <end position="139"/>
    </location>
</feature>
<dbReference type="GO" id="GO:0015940">
    <property type="term" value="P:pantothenate biosynthetic process"/>
    <property type="evidence" value="ECO:0007669"/>
    <property type="project" value="UniProtKB-UniPathway"/>
</dbReference>
<evidence type="ECO:0000313" key="15">
    <source>
        <dbReference type="EMBL" id="RKN37511.1"/>
    </source>
</evidence>
<sequence>MRYIIIGAGAVGGAIGGRLAEAGREVVLVARGAHAAALREGGLRLMSPGGVAKPTVPVAEGPQDLELRPDDVLILAVKTQDTVAALETWAPYASHLPLLCAQNGVKNEELALRRFARVYGVCVWLPAQHLEPGRVTTFAAPLTGMLHLGTYPEGPPDRTIREIAADLEDSGFLAPVVPDVLRWKYAKLVTNLANALEAVCGQAGPHNPQLGELYGQVFAEGATVLGAAGIPFASEAEQAELRGDRLKLRRVPGVRQVGGSSSQSLLRGKGSIETDYLNGEIVLLGRLHRVPTPLNAALQRAANTFAREGREPGTMSPAELKDLAASL</sequence>
<dbReference type="GO" id="GO:0008677">
    <property type="term" value="F:2-dehydropantoate 2-reductase activity"/>
    <property type="evidence" value="ECO:0007669"/>
    <property type="project" value="UniProtKB-EC"/>
</dbReference>
<evidence type="ECO:0000256" key="3">
    <source>
        <dbReference type="ARBA" id="ARBA00007870"/>
    </source>
</evidence>
<dbReference type="GO" id="GO:0005737">
    <property type="term" value="C:cytoplasm"/>
    <property type="evidence" value="ECO:0007669"/>
    <property type="project" value="TreeGrafter"/>
</dbReference>
<dbReference type="EC" id="1.1.1.169" evidence="4 11"/>
<evidence type="ECO:0000256" key="4">
    <source>
        <dbReference type="ARBA" id="ARBA00013014"/>
    </source>
</evidence>
<evidence type="ECO:0000256" key="12">
    <source>
        <dbReference type="SAM" id="MobiDB-lite"/>
    </source>
</evidence>
<evidence type="ECO:0000313" key="16">
    <source>
        <dbReference type="Proteomes" id="UP000272474"/>
    </source>
</evidence>
<dbReference type="NCBIfam" id="TIGR00745">
    <property type="entry name" value="apbA_panE"/>
    <property type="match status" value="1"/>
</dbReference>
<dbReference type="Gene3D" id="1.10.1040.10">
    <property type="entry name" value="N-(1-d-carboxylethyl)-l-norvaline Dehydrogenase, domain 2"/>
    <property type="match status" value="1"/>
</dbReference>
<dbReference type="PANTHER" id="PTHR43765:SF2">
    <property type="entry name" value="2-DEHYDROPANTOATE 2-REDUCTASE"/>
    <property type="match status" value="1"/>
</dbReference>
<dbReference type="InterPro" id="IPR013332">
    <property type="entry name" value="KPR_N"/>
</dbReference>
<evidence type="ECO:0000256" key="9">
    <source>
        <dbReference type="ARBA" id="ARBA00032024"/>
    </source>
</evidence>
<dbReference type="RefSeq" id="WP_120684527.1">
    <property type="nucleotide sequence ID" value="NZ_RBAL01000024.1"/>
</dbReference>
<evidence type="ECO:0000256" key="11">
    <source>
        <dbReference type="RuleBase" id="RU362068"/>
    </source>
</evidence>
<dbReference type="InterPro" id="IPR008927">
    <property type="entry name" value="6-PGluconate_DH-like_C_sf"/>
</dbReference>
<comment type="catalytic activity">
    <reaction evidence="10 11">
        <text>(R)-pantoate + NADP(+) = 2-dehydropantoate + NADPH + H(+)</text>
        <dbReference type="Rhea" id="RHEA:16233"/>
        <dbReference type="ChEBI" id="CHEBI:11561"/>
        <dbReference type="ChEBI" id="CHEBI:15378"/>
        <dbReference type="ChEBI" id="CHEBI:15980"/>
        <dbReference type="ChEBI" id="CHEBI:57783"/>
        <dbReference type="ChEBI" id="CHEBI:58349"/>
        <dbReference type="EC" id="1.1.1.169"/>
    </reaction>
</comment>
<dbReference type="SUPFAM" id="SSF51735">
    <property type="entry name" value="NAD(P)-binding Rossmann-fold domains"/>
    <property type="match status" value="1"/>
</dbReference>
<dbReference type="OrthoDB" id="9796561at2"/>
<keyword evidence="8 11" id="KW-0560">Oxidoreductase</keyword>
<evidence type="ECO:0000256" key="7">
    <source>
        <dbReference type="ARBA" id="ARBA00022857"/>
    </source>
</evidence>
<evidence type="ECO:0000256" key="2">
    <source>
        <dbReference type="ARBA" id="ARBA00004994"/>
    </source>
</evidence>
<dbReference type="Gene3D" id="3.40.50.720">
    <property type="entry name" value="NAD(P)-binding Rossmann-like Domain"/>
    <property type="match status" value="1"/>
</dbReference>
<name>A0A3A9YMQ4_9ACTN</name>
<comment type="similarity">
    <text evidence="3 11">Belongs to the ketopantoate reductase family.</text>
</comment>
<evidence type="ECO:0000256" key="5">
    <source>
        <dbReference type="ARBA" id="ARBA00019465"/>
    </source>
</evidence>
<comment type="pathway">
    <text evidence="2 11">Cofactor biosynthesis; (R)-pantothenate biosynthesis; (R)-pantoate from 3-methyl-2-oxobutanoate: step 2/2.</text>
</comment>
<keyword evidence="16" id="KW-1185">Reference proteome</keyword>
<dbReference type="Pfam" id="PF02558">
    <property type="entry name" value="ApbA"/>
    <property type="match status" value="1"/>
</dbReference>
<proteinExistence type="inferred from homology"/>
<dbReference type="GO" id="GO:0050661">
    <property type="term" value="F:NADP binding"/>
    <property type="evidence" value="ECO:0007669"/>
    <property type="project" value="TreeGrafter"/>
</dbReference>
<dbReference type="InterPro" id="IPR050838">
    <property type="entry name" value="Ketopantoate_reductase"/>
</dbReference>
<keyword evidence="6 11" id="KW-0566">Pantothenate biosynthesis</keyword>
<gene>
    <name evidence="15" type="ORF">D7294_27620</name>
</gene>
<comment type="caution">
    <text evidence="15">The sequence shown here is derived from an EMBL/GenBank/DDBJ whole genome shotgun (WGS) entry which is preliminary data.</text>
</comment>
<protein>
    <recommendedName>
        <fullName evidence="5 11">2-dehydropantoate 2-reductase</fullName>
        <ecNumber evidence="4 11">1.1.1.169</ecNumber>
    </recommendedName>
    <alternativeName>
        <fullName evidence="9 11">Ketopantoate reductase</fullName>
    </alternativeName>
</protein>
<dbReference type="PANTHER" id="PTHR43765">
    <property type="entry name" value="2-DEHYDROPANTOATE 2-REDUCTASE-RELATED"/>
    <property type="match status" value="1"/>
</dbReference>
<evidence type="ECO:0000259" key="14">
    <source>
        <dbReference type="Pfam" id="PF08546"/>
    </source>
</evidence>
<accession>A0A3A9YMQ4</accession>
<dbReference type="Proteomes" id="UP000272474">
    <property type="component" value="Unassembled WGS sequence"/>
</dbReference>
<feature type="region of interest" description="Disordered" evidence="12">
    <location>
        <begin position="307"/>
        <end position="327"/>
    </location>
</feature>